<dbReference type="GeneID" id="39493924"/>
<keyword evidence="2" id="KW-1185">Reference proteome</keyword>
<organism evidence="1 2">
    <name type="scientific">Streptomonospora litoralis</name>
    <dbReference type="NCBI Taxonomy" id="2498135"/>
    <lineage>
        <taxon>Bacteria</taxon>
        <taxon>Bacillati</taxon>
        <taxon>Actinomycetota</taxon>
        <taxon>Actinomycetes</taxon>
        <taxon>Streptosporangiales</taxon>
        <taxon>Nocardiopsidaceae</taxon>
        <taxon>Streptomonospora</taxon>
    </lineage>
</organism>
<gene>
    <name evidence="1" type="ORF">EKD16_25105</name>
</gene>
<name>A0A4V0ZKF1_9ACTN</name>
<sequence>MTTTSNALNVDPAPLIGSHVRVTTDTATCTGRLTDATTDALHVQTSETKPPAIIKRATVTGLDDLSADQADTAPPPASAAHYRAEADRLRAAARTCETHHARMELLSEAQVAATLALSYREAT</sequence>
<keyword evidence="1" id="KW-0614">Plasmid</keyword>
<dbReference type="KEGG" id="strr:EKD16_25105"/>
<dbReference type="Proteomes" id="UP000292235">
    <property type="component" value="Plasmid phiM2"/>
</dbReference>
<geneLocation type="plasmid" evidence="2">
    <name>phim2</name>
</geneLocation>
<evidence type="ECO:0000313" key="1">
    <source>
        <dbReference type="EMBL" id="QBI56762.1"/>
    </source>
</evidence>
<evidence type="ECO:0000313" key="2">
    <source>
        <dbReference type="Proteomes" id="UP000292235"/>
    </source>
</evidence>
<protein>
    <submittedName>
        <fullName evidence="1">Uncharacterized protein</fullName>
    </submittedName>
</protein>
<reference evidence="1 2" key="1">
    <citation type="submission" date="2019-02" db="EMBL/GenBank/DDBJ databases">
        <authorList>
            <person name="Khodamoradi S."/>
            <person name="Hahnke R.L."/>
            <person name="Kaempfer P."/>
            <person name="Schumann P."/>
            <person name="Rohde M."/>
            <person name="Steinert M."/>
            <person name="Luzhetskyy A."/>
            <person name="Wink J."/>
            <person name="Ruckert C."/>
        </authorList>
    </citation>
    <scope>NUCLEOTIDE SEQUENCE [LARGE SCALE GENOMIC DNA]</scope>
    <source>
        <strain evidence="1 2">M2</strain>
        <plasmid evidence="2">phim2</plasmid>
    </source>
</reference>
<dbReference type="RefSeq" id="WP_131102934.1">
    <property type="nucleotide sequence ID" value="NZ_CP036456.1"/>
</dbReference>
<proteinExistence type="predicted"/>
<accession>A0A4V0ZKF1</accession>
<dbReference type="EMBL" id="CP036456">
    <property type="protein sequence ID" value="QBI56762.1"/>
    <property type="molecule type" value="Genomic_DNA"/>
</dbReference>
<dbReference type="AlphaFoldDB" id="A0A4V0ZKF1"/>